<dbReference type="SMART" id="SM00178">
    <property type="entry name" value="SAR"/>
    <property type="match status" value="1"/>
</dbReference>
<dbReference type="SUPFAM" id="SSF52540">
    <property type="entry name" value="P-loop containing nucleoside triphosphate hydrolases"/>
    <property type="match status" value="1"/>
</dbReference>
<feature type="binding site" evidence="3">
    <location>
        <begin position="23"/>
        <end position="30"/>
    </location>
    <ligand>
        <name>GTP</name>
        <dbReference type="ChEBI" id="CHEBI:37565"/>
    </ligand>
</feature>
<keyword evidence="1 3" id="KW-0547">Nucleotide-binding</keyword>
<dbReference type="EMBL" id="LXTC01000004">
    <property type="protein sequence ID" value="OBA20343.1"/>
    <property type="molecule type" value="Genomic_DNA"/>
</dbReference>
<dbReference type="InterPro" id="IPR005225">
    <property type="entry name" value="Small_GTP-bd"/>
</dbReference>
<accession>A0A1A0H8Y7</accession>
<evidence type="ECO:0000313" key="7">
    <source>
        <dbReference type="Proteomes" id="UP000092555"/>
    </source>
</evidence>
<evidence type="ECO:0000256" key="2">
    <source>
        <dbReference type="ARBA" id="ARBA00023134"/>
    </source>
</evidence>
<dbReference type="InterPro" id="IPR044612">
    <property type="entry name" value="ARL2/3"/>
</dbReference>
<evidence type="ECO:0000256" key="4">
    <source>
        <dbReference type="PIRSR" id="PIRSR606689-2"/>
    </source>
</evidence>
<evidence type="ECO:0000256" key="5">
    <source>
        <dbReference type="RuleBase" id="RU003925"/>
    </source>
</evidence>
<dbReference type="GO" id="GO:0005525">
    <property type="term" value="F:GTP binding"/>
    <property type="evidence" value="ECO:0007669"/>
    <property type="project" value="UniProtKB-KW"/>
</dbReference>
<dbReference type="InterPro" id="IPR006689">
    <property type="entry name" value="Small_GTPase_ARF/SAR"/>
</dbReference>
<evidence type="ECO:0000256" key="1">
    <source>
        <dbReference type="ARBA" id="ARBA00022741"/>
    </source>
</evidence>
<dbReference type="RefSeq" id="XP_018710865.1">
    <property type="nucleotide sequence ID" value="XM_018854219.1"/>
</dbReference>
<organism evidence="6 7">
    <name type="scientific">Metschnikowia bicuspidata var. bicuspidata NRRL YB-4993</name>
    <dbReference type="NCBI Taxonomy" id="869754"/>
    <lineage>
        <taxon>Eukaryota</taxon>
        <taxon>Fungi</taxon>
        <taxon>Dikarya</taxon>
        <taxon>Ascomycota</taxon>
        <taxon>Saccharomycotina</taxon>
        <taxon>Pichiomycetes</taxon>
        <taxon>Metschnikowiaceae</taxon>
        <taxon>Metschnikowia</taxon>
    </lineage>
</organism>
<dbReference type="GeneID" id="30027195"/>
<gene>
    <name evidence="6" type="ORF">METBIDRAFT_12367</name>
</gene>
<keyword evidence="2 3" id="KW-0342">GTP-binding</keyword>
<sequence length="185" mass="20888">MGLLSIIRKQKEKDSEIRVLVLGLDNSGKTTIIRKLMGCDTQSVAPTMGFQIHTFAWQDFHINAWDIGGQLTLRSFWGNYFDSVDVVVWVVDGTSVERLHELYDELRSKVVQQEQLAGTYFCVAINKTDLVADLQLALVRHSVEASLRLLAEIPADRYTVKCVSGRDGRGLVELMEWITSKFQAP</sequence>
<dbReference type="InterPro" id="IPR027417">
    <property type="entry name" value="P-loop_NTPase"/>
</dbReference>
<dbReference type="GO" id="GO:0003924">
    <property type="term" value="F:GTPase activity"/>
    <property type="evidence" value="ECO:0007669"/>
    <property type="project" value="InterPro"/>
</dbReference>
<comment type="similarity">
    <text evidence="5">Belongs to the small GTPase superfamily. Arf family.</text>
</comment>
<dbReference type="PANTHER" id="PTHR45697">
    <property type="entry name" value="ADP-RIBOSYLATION FACTOR-LIKE PROTEIN 2-RELATED"/>
    <property type="match status" value="1"/>
</dbReference>
<dbReference type="AlphaFoldDB" id="A0A1A0H8Y7"/>
<comment type="caution">
    <text evidence="6">The sequence shown here is derived from an EMBL/GenBank/DDBJ whole genome shotgun (WGS) entry which is preliminary data.</text>
</comment>
<evidence type="ECO:0000313" key="6">
    <source>
        <dbReference type="EMBL" id="OBA20343.1"/>
    </source>
</evidence>
<dbReference type="SMART" id="SM00177">
    <property type="entry name" value="ARF"/>
    <property type="match status" value="1"/>
</dbReference>
<dbReference type="NCBIfam" id="TIGR00231">
    <property type="entry name" value="small_GTP"/>
    <property type="match status" value="1"/>
</dbReference>
<dbReference type="Pfam" id="PF00025">
    <property type="entry name" value="Arf"/>
    <property type="match status" value="1"/>
</dbReference>
<dbReference type="GO" id="GO:0046872">
    <property type="term" value="F:metal ion binding"/>
    <property type="evidence" value="ECO:0007669"/>
    <property type="project" value="UniProtKB-KW"/>
</dbReference>
<dbReference type="STRING" id="869754.A0A1A0H8Y7"/>
<feature type="binding site" evidence="4">
    <location>
        <position position="47"/>
    </location>
    <ligand>
        <name>Mg(2+)</name>
        <dbReference type="ChEBI" id="CHEBI:18420"/>
    </ligand>
</feature>
<dbReference type="PROSITE" id="PS51417">
    <property type="entry name" value="ARF"/>
    <property type="match status" value="1"/>
</dbReference>
<keyword evidence="4" id="KW-0479">Metal-binding</keyword>
<dbReference type="GO" id="GO:0007021">
    <property type="term" value="P:tubulin complex assembly"/>
    <property type="evidence" value="ECO:0007669"/>
    <property type="project" value="EnsemblFungi"/>
</dbReference>
<reference evidence="6 7" key="1">
    <citation type="submission" date="2016-05" db="EMBL/GenBank/DDBJ databases">
        <title>Comparative genomics of biotechnologically important yeasts.</title>
        <authorList>
            <consortium name="DOE Joint Genome Institute"/>
            <person name="Riley R."/>
            <person name="Haridas S."/>
            <person name="Wolfe K.H."/>
            <person name="Lopes M.R."/>
            <person name="Hittinger C.T."/>
            <person name="Goker M."/>
            <person name="Salamov A."/>
            <person name="Wisecaver J."/>
            <person name="Long T.M."/>
            <person name="Aerts A.L."/>
            <person name="Barry K."/>
            <person name="Choi C."/>
            <person name="Clum A."/>
            <person name="Coughlan A.Y."/>
            <person name="Deshpande S."/>
            <person name="Douglass A.P."/>
            <person name="Hanson S.J."/>
            <person name="Klenk H.-P."/>
            <person name="LaButti K."/>
            <person name="Lapidus A."/>
            <person name="Lindquist E."/>
            <person name="Lipzen A."/>
            <person name="Meier-kolthoff J.P."/>
            <person name="Ohm R.A."/>
            <person name="Otillar R.P."/>
            <person name="Pangilinan J."/>
            <person name="Peng Y."/>
            <person name="Rokas A."/>
            <person name="Rosa C.A."/>
            <person name="Scheuner C."/>
            <person name="Sibirny A.A."/>
            <person name="Slot J.C."/>
            <person name="Stielow J.B."/>
            <person name="Sun H."/>
            <person name="Kurtzman C.P."/>
            <person name="Blackwell M."/>
            <person name="Grigoriev I.V."/>
            <person name="Jeffries T.W."/>
        </authorList>
    </citation>
    <scope>NUCLEOTIDE SEQUENCE [LARGE SCALE GENOMIC DNA]</scope>
    <source>
        <strain evidence="6 7">NRRL YB-4993</strain>
    </source>
</reference>
<dbReference type="GO" id="GO:0006457">
    <property type="term" value="P:protein folding"/>
    <property type="evidence" value="ECO:0007669"/>
    <property type="project" value="EnsemblFungi"/>
</dbReference>
<dbReference type="OrthoDB" id="2011769at2759"/>
<feature type="binding site" evidence="4">
    <location>
        <position position="30"/>
    </location>
    <ligand>
        <name>Mg(2+)</name>
        <dbReference type="ChEBI" id="CHEBI:18420"/>
    </ligand>
</feature>
<evidence type="ECO:0000256" key="3">
    <source>
        <dbReference type="PIRSR" id="PIRSR606689-1"/>
    </source>
</evidence>
<name>A0A1A0H8Y7_9ASCO</name>
<dbReference type="PRINTS" id="PR00328">
    <property type="entry name" value="SAR1GTPBP"/>
</dbReference>
<keyword evidence="4" id="KW-0460">Magnesium</keyword>
<dbReference type="Proteomes" id="UP000092555">
    <property type="component" value="Unassembled WGS sequence"/>
</dbReference>
<feature type="binding site" evidence="3">
    <location>
        <begin position="126"/>
        <end position="129"/>
    </location>
    <ligand>
        <name>GTP</name>
        <dbReference type="ChEBI" id="CHEBI:37565"/>
    </ligand>
</feature>
<dbReference type="Gene3D" id="3.40.50.300">
    <property type="entry name" value="P-loop containing nucleotide triphosphate hydrolases"/>
    <property type="match status" value="1"/>
</dbReference>
<protein>
    <submittedName>
        <fullName evidence="6">ARF/SAR superfamily</fullName>
    </submittedName>
</protein>
<proteinExistence type="inferred from homology"/>
<keyword evidence="7" id="KW-1185">Reference proteome</keyword>
<feature type="binding site" evidence="3">
    <location>
        <position position="69"/>
    </location>
    <ligand>
        <name>GTP</name>
        <dbReference type="ChEBI" id="CHEBI:37565"/>
    </ligand>
</feature>